<evidence type="ECO:0000256" key="3">
    <source>
        <dbReference type="ARBA" id="ARBA00022475"/>
    </source>
</evidence>
<evidence type="ECO:0000256" key="9">
    <source>
        <dbReference type="RuleBase" id="RU368030"/>
    </source>
</evidence>
<dbReference type="InterPro" id="IPR045584">
    <property type="entry name" value="Pilin-like"/>
</dbReference>
<evidence type="ECO:0000256" key="8">
    <source>
        <dbReference type="ARBA" id="ARBA00023136"/>
    </source>
</evidence>
<dbReference type="PANTHER" id="PTHR38779:SF2">
    <property type="entry name" value="TYPE II SECRETION SYSTEM PROTEIN I-RELATED"/>
    <property type="match status" value="1"/>
</dbReference>
<dbReference type="NCBIfam" id="TIGR02532">
    <property type="entry name" value="IV_pilin_GFxxxE"/>
    <property type="match status" value="1"/>
</dbReference>
<sequence>MTLSLFHRSVPRAKQRGFTLLEAMIALMIVAMALPALITLVMTQLDGSAAIRDKTYAYWVAENQLTRVRLLQQQKAKKTLVDYKVPEKDSGTVDMMGLRWQWQLKSIAMEAVPGFKRIEIAVRLLGTADGASLGNSAVDEDQPALARLTGYISDPEVVQVQP</sequence>
<evidence type="ECO:0000256" key="5">
    <source>
        <dbReference type="ARBA" id="ARBA00022519"/>
    </source>
</evidence>
<dbReference type="InterPro" id="IPR003413">
    <property type="entry name" value="T2SS_GspI_C"/>
</dbReference>
<dbReference type="EMBL" id="JAVDVX010000006">
    <property type="protein sequence ID" value="MDR7091325.1"/>
    <property type="molecule type" value="Genomic_DNA"/>
</dbReference>
<dbReference type="NCBIfam" id="TIGR01707">
    <property type="entry name" value="gspI"/>
    <property type="match status" value="1"/>
</dbReference>
<evidence type="ECO:0000313" key="11">
    <source>
        <dbReference type="EMBL" id="MDR7091325.1"/>
    </source>
</evidence>
<protein>
    <recommendedName>
        <fullName evidence="9">Type II secretion system protein I</fullName>
        <shortName evidence="9">T2SS minor pseudopilin I</shortName>
    </recommendedName>
</protein>
<keyword evidence="7 9" id="KW-1133">Transmembrane helix</keyword>
<feature type="transmembrane region" description="Helical" evidence="9">
    <location>
        <begin position="20"/>
        <end position="42"/>
    </location>
</feature>
<accession>A0ABU1V1P4</accession>
<reference evidence="11 12" key="1">
    <citation type="submission" date="2023-07" db="EMBL/GenBank/DDBJ databases">
        <title>Sorghum-associated microbial communities from plants grown in Nebraska, USA.</title>
        <authorList>
            <person name="Schachtman D."/>
        </authorList>
    </citation>
    <scope>NUCLEOTIDE SEQUENCE [LARGE SCALE GENOMIC DNA]</scope>
    <source>
        <strain evidence="11 12">BE190</strain>
    </source>
</reference>
<evidence type="ECO:0000256" key="7">
    <source>
        <dbReference type="ARBA" id="ARBA00022989"/>
    </source>
</evidence>
<dbReference type="InterPro" id="IPR010052">
    <property type="entry name" value="T2SS_protein-GspI"/>
</dbReference>
<keyword evidence="5 9" id="KW-0997">Cell inner membrane</keyword>
<keyword evidence="4 9" id="KW-0488">Methylation</keyword>
<evidence type="ECO:0000256" key="6">
    <source>
        <dbReference type="ARBA" id="ARBA00022692"/>
    </source>
</evidence>
<dbReference type="Gene3D" id="3.30.1300.30">
    <property type="entry name" value="GSPII I/J protein-like"/>
    <property type="match status" value="1"/>
</dbReference>
<comment type="caution">
    <text evidence="11">The sequence shown here is derived from an EMBL/GenBank/DDBJ whole genome shotgun (WGS) entry which is preliminary data.</text>
</comment>
<dbReference type="Proteomes" id="UP001253595">
    <property type="component" value="Unassembled WGS sequence"/>
</dbReference>
<proteinExistence type="inferred from homology"/>
<keyword evidence="6 9" id="KW-0812">Transmembrane</keyword>
<dbReference type="SUPFAM" id="SSF54523">
    <property type="entry name" value="Pili subunits"/>
    <property type="match status" value="1"/>
</dbReference>
<comment type="PTM">
    <text evidence="9">Cleaved by prepilin peptidase.</text>
</comment>
<evidence type="ECO:0000259" key="10">
    <source>
        <dbReference type="Pfam" id="PF02501"/>
    </source>
</evidence>
<evidence type="ECO:0000256" key="4">
    <source>
        <dbReference type="ARBA" id="ARBA00022481"/>
    </source>
</evidence>
<evidence type="ECO:0000256" key="1">
    <source>
        <dbReference type="ARBA" id="ARBA00004377"/>
    </source>
</evidence>
<dbReference type="PANTHER" id="PTHR38779">
    <property type="entry name" value="TYPE II SECRETION SYSTEM PROTEIN I-RELATED"/>
    <property type="match status" value="1"/>
</dbReference>
<name>A0ABU1V1P4_9GAMM</name>
<evidence type="ECO:0000313" key="12">
    <source>
        <dbReference type="Proteomes" id="UP001253595"/>
    </source>
</evidence>
<dbReference type="RefSeq" id="WP_310074528.1">
    <property type="nucleotide sequence ID" value="NZ_JAVDVX010000006.1"/>
</dbReference>
<comment type="function">
    <text evidence="9">Component of the type II secretion system required for the energy-dependent secretion of extracellular factors such as proteases and toxins from the periplasm.</text>
</comment>
<keyword evidence="12" id="KW-1185">Reference proteome</keyword>
<keyword evidence="8 9" id="KW-0472">Membrane</keyword>
<dbReference type="Pfam" id="PF07963">
    <property type="entry name" value="N_methyl"/>
    <property type="match status" value="1"/>
</dbReference>
<evidence type="ECO:0000256" key="2">
    <source>
        <dbReference type="ARBA" id="ARBA00008358"/>
    </source>
</evidence>
<comment type="subunit">
    <text evidence="9">Type II secretion is composed of four main components: the outer membrane complex, the inner membrane complex, the cytoplasmic secretion ATPase and the periplasm-spanning pseudopilus.</text>
</comment>
<dbReference type="InterPro" id="IPR012902">
    <property type="entry name" value="N_methyl_site"/>
</dbReference>
<keyword evidence="3" id="KW-1003">Cell membrane</keyword>
<feature type="domain" description="Type II secretion system protein GspI C-terminal" evidence="10">
    <location>
        <begin position="52"/>
        <end position="152"/>
    </location>
</feature>
<organism evidence="11 12">
    <name type="scientific">Cellvibrio fibrivorans</name>
    <dbReference type="NCBI Taxonomy" id="126350"/>
    <lineage>
        <taxon>Bacteria</taxon>
        <taxon>Pseudomonadati</taxon>
        <taxon>Pseudomonadota</taxon>
        <taxon>Gammaproteobacteria</taxon>
        <taxon>Cellvibrionales</taxon>
        <taxon>Cellvibrionaceae</taxon>
        <taxon>Cellvibrio</taxon>
    </lineage>
</organism>
<comment type="subcellular location">
    <subcellularLocation>
        <location evidence="1 9">Cell inner membrane</location>
        <topology evidence="1 9">Single-pass membrane protein</topology>
    </subcellularLocation>
</comment>
<comment type="similarity">
    <text evidence="2 9">Belongs to the GSP I family.</text>
</comment>
<gene>
    <name evidence="11" type="ORF">J2X05_003360</name>
</gene>
<dbReference type="Pfam" id="PF02501">
    <property type="entry name" value="T2SSI"/>
    <property type="match status" value="1"/>
</dbReference>